<feature type="transmembrane region" description="Helical" evidence="6">
    <location>
        <begin position="447"/>
        <end position="469"/>
    </location>
</feature>
<evidence type="ECO:0000256" key="3">
    <source>
        <dbReference type="ARBA" id="ARBA00022989"/>
    </source>
</evidence>
<evidence type="ECO:0000259" key="7">
    <source>
        <dbReference type="PROSITE" id="PS50850"/>
    </source>
</evidence>
<keyword evidence="4 6" id="KW-0472">Membrane</keyword>
<dbReference type="InterPro" id="IPR036259">
    <property type="entry name" value="MFS_trans_sf"/>
</dbReference>
<dbReference type="InterPro" id="IPR020846">
    <property type="entry name" value="MFS_dom"/>
</dbReference>
<dbReference type="PROSITE" id="PS50850">
    <property type="entry name" value="MFS"/>
    <property type="match status" value="1"/>
</dbReference>
<proteinExistence type="predicted"/>
<dbReference type="CDD" id="cd17476">
    <property type="entry name" value="MFS_Amf1_MDR_like"/>
    <property type="match status" value="1"/>
</dbReference>
<dbReference type="Gene3D" id="1.20.1250.20">
    <property type="entry name" value="MFS general substrate transporter like domains"/>
    <property type="match status" value="2"/>
</dbReference>
<feature type="transmembrane region" description="Helical" evidence="6">
    <location>
        <begin position="317"/>
        <end position="338"/>
    </location>
</feature>
<evidence type="ECO:0000256" key="1">
    <source>
        <dbReference type="ARBA" id="ARBA00004141"/>
    </source>
</evidence>
<feature type="compositionally biased region" description="Basic and acidic residues" evidence="5">
    <location>
        <begin position="499"/>
        <end position="510"/>
    </location>
</feature>
<dbReference type="AlphaFoldDB" id="A0A5P8N8Q5"/>
<keyword evidence="3 6" id="KW-1133">Transmembrane helix</keyword>
<feature type="transmembrane region" description="Helical" evidence="6">
    <location>
        <begin position="283"/>
        <end position="302"/>
    </location>
</feature>
<feature type="compositionally biased region" description="Acidic residues" evidence="5">
    <location>
        <begin position="480"/>
        <end position="498"/>
    </location>
</feature>
<sequence length="510" mass="55337">MGFHIDPRPETFKSAWQEAGVIFVVCMAQLLTQAGASQCLPMMDALAEAFPNVTNSDKVWFMSAFSLTAGAFILISGKFGDLYGLKKVLICGTIWSFIWTLITGFTSYTDSVIFFCVCRGLHGIGIAFVLPTAIGVAGTMYPNGQRKALVFSAIGGMAPIGATLGAIFSGLMTVRGHWEWVFYSNAIGVALLGVAAYFVIPSIPRHAPVEAKMDWVGSFVGVAGLLLFNVATNQAPEVGWNSAYVIVLVVVGVLLLVGFCFIERKVQWPLVPPNAMSIQIFMILLVVAFGWASFSIFLFYYWSFNMNLRGYSALKTGATYVSLAFFGVVAASIVGFFIRRVRPSFLLLAATIGFLIGIVLLSVTPVHQTFFILEFIALIILPFGMDLSFPAASLVMSDKLPKEHQGMASSLVSTMTNYATSVSLGFASTAQAKVYAHTSDLLKSYRAGLYVGIGFAGVGCLLAIALIILSYVTPHKPLEVETEQEQTEQEQTEQELTTEDIKSEENKEVV</sequence>
<feature type="region of interest" description="Disordered" evidence="5">
    <location>
        <begin position="480"/>
        <end position="510"/>
    </location>
</feature>
<feature type="domain" description="Major facilitator superfamily (MFS) profile" evidence="7">
    <location>
        <begin position="21"/>
        <end position="477"/>
    </location>
</feature>
<evidence type="ECO:0000313" key="8">
    <source>
        <dbReference type="EMBL" id="QFR37185.1"/>
    </source>
</evidence>
<keyword evidence="2 6" id="KW-0812">Transmembrane</keyword>
<feature type="transmembrane region" description="Helical" evidence="6">
    <location>
        <begin position="345"/>
        <end position="364"/>
    </location>
</feature>
<evidence type="ECO:0000256" key="6">
    <source>
        <dbReference type="SAM" id="Phobius"/>
    </source>
</evidence>
<name>A0A5P8N8Q5_9ASCO</name>
<feature type="transmembrane region" description="Helical" evidence="6">
    <location>
        <begin position="370"/>
        <end position="395"/>
    </location>
</feature>
<organism evidence="8">
    <name type="scientific">Cyberlindnera americana</name>
    <dbReference type="NCBI Taxonomy" id="36016"/>
    <lineage>
        <taxon>Eukaryota</taxon>
        <taxon>Fungi</taxon>
        <taxon>Dikarya</taxon>
        <taxon>Ascomycota</taxon>
        <taxon>Saccharomycotina</taxon>
        <taxon>Saccharomycetes</taxon>
        <taxon>Phaffomycetales</taxon>
        <taxon>Phaffomycetaceae</taxon>
        <taxon>Cyberlindnera</taxon>
    </lineage>
</organism>
<dbReference type="SUPFAM" id="SSF103473">
    <property type="entry name" value="MFS general substrate transporter"/>
    <property type="match status" value="1"/>
</dbReference>
<feature type="transmembrane region" description="Helical" evidence="6">
    <location>
        <begin position="180"/>
        <end position="200"/>
    </location>
</feature>
<dbReference type="InterPro" id="IPR011701">
    <property type="entry name" value="MFS"/>
</dbReference>
<feature type="transmembrane region" description="Helical" evidence="6">
    <location>
        <begin position="148"/>
        <end position="168"/>
    </location>
</feature>
<dbReference type="PANTHER" id="PTHR42718:SF14">
    <property type="entry name" value="AMINOTRIAZOLE RESISTANCE PROTEIN"/>
    <property type="match status" value="1"/>
</dbReference>
<dbReference type="Pfam" id="PF07690">
    <property type="entry name" value="MFS_1"/>
    <property type="match status" value="1"/>
</dbReference>
<feature type="transmembrane region" description="Helical" evidence="6">
    <location>
        <begin position="243"/>
        <end position="262"/>
    </location>
</feature>
<evidence type="ECO:0000256" key="4">
    <source>
        <dbReference type="ARBA" id="ARBA00023136"/>
    </source>
</evidence>
<reference evidence="8" key="1">
    <citation type="journal article" date="2019" name="Front. Microbiol.">
        <title>An Overview of Genes From Cyberlindnera americana, a Symbiont Yeast Isolated From the Gut of the Bark Beetle Dendroctonus rhizophagus (Curculionidae: Scolytinae), Involved in the Detoxification Process Using Genome and Transcriptome Data.</title>
        <authorList>
            <person name="Soto-Robles L.V."/>
            <person name="Torres-Banda V."/>
            <person name="Rivera-Orduna F.N."/>
            <person name="Curiel-Quesada E."/>
            <person name="Hidalgo-Lara M.E."/>
            <person name="Zuniga G."/>
        </authorList>
    </citation>
    <scope>NUCLEOTIDE SEQUENCE</scope>
    <source>
        <strain evidence="8">ChDrAdgY46</strain>
    </source>
</reference>
<evidence type="ECO:0000256" key="2">
    <source>
        <dbReference type="ARBA" id="ARBA00022692"/>
    </source>
</evidence>
<feature type="transmembrane region" description="Helical" evidence="6">
    <location>
        <begin position="112"/>
        <end position="136"/>
    </location>
</feature>
<dbReference type="GO" id="GO:0022857">
    <property type="term" value="F:transmembrane transporter activity"/>
    <property type="evidence" value="ECO:0007669"/>
    <property type="project" value="InterPro"/>
</dbReference>
<accession>A0A5P8N8Q5</accession>
<dbReference type="EMBL" id="MK890680">
    <property type="protein sequence ID" value="QFR37185.1"/>
    <property type="molecule type" value="Genomic_DNA"/>
</dbReference>
<feature type="transmembrane region" description="Helical" evidence="6">
    <location>
        <begin position="88"/>
        <end position="106"/>
    </location>
</feature>
<dbReference type="PANTHER" id="PTHR42718">
    <property type="entry name" value="MAJOR FACILITATOR SUPERFAMILY MULTIDRUG TRANSPORTER MFSC"/>
    <property type="match status" value="1"/>
</dbReference>
<gene>
    <name evidence="8" type="ORF">g5693</name>
</gene>
<dbReference type="GO" id="GO:0016020">
    <property type="term" value="C:membrane"/>
    <property type="evidence" value="ECO:0007669"/>
    <property type="project" value="UniProtKB-SubCell"/>
</dbReference>
<feature type="transmembrane region" description="Helical" evidence="6">
    <location>
        <begin position="212"/>
        <end position="231"/>
    </location>
</feature>
<evidence type="ECO:0000256" key="5">
    <source>
        <dbReference type="SAM" id="MobiDB-lite"/>
    </source>
</evidence>
<comment type="subcellular location">
    <subcellularLocation>
        <location evidence="1">Membrane</location>
        <topology evidence="1">Multi-pass membrane protein</topology>
    </subcellularLocation>
</comment>
<feature type="transmembrane region" description="Helical" evidence="6">
    <location>
        <begin position="59"/>
        <end position="76"/>
    </location>
</feature>
<protein>
    <submittedName>
        <fullName evidence="8">MFS transporter</fullName>
    </submittedName>
</protein>